<protein>
    <submittedName>
        <fullName evidence="2">Helix-turn-helix transcriptional regulator</fullName>
    </submittedName>
</protein>
<comment type="caution">
    <text evidence="2">The sequence shown here is derived from an EMBL/GenBank/DDBJ whole genome shotgun (WGS) entry which is preliminary data.</text>
</comment>
<feature type="non-terminal residue" evidence="2">
    <location>
        <position position="1"/>
    </location>
</feature>
<evidence type="ECO:0000259" key="1">
    <source>
        <dbReference type="Pfam" id="PF01381"/>
    </source>
</evidence>
<dbReference type="InterPro" id="IPR010982">
    <property type="entry name" value="Lambda_DNA-bd_dom_sf"/>
</dbReference>
<evidence type="ECO:0000313" key="3">
    <source>
        <dbReference type="Proteomes" id="UP001165586"/>
    </source>
</evidence>
<dbReference type="RefSeq" id="WP_259543560.1">
    <property type="nucleotide sequence ID" value="NZ_JANLCJ010000514.1"/>
</dbReference>
<organism evidence="2 3">
    <name type="scientific">Herbiconiux daphne</name>
    <dbReference type="NCBI Taxonomy" id="2970914"/>
    <lineage>
        <taxon>Bacteria</taxon>
        <taxon>Bacillati</taxon>
        <taxon>Actinomycetota</taxon>
        <taxon>Actinomycetes</taxon>
        <taxon>Micrococcales</taxon>
        <taxon>Microbacteriaceae</taxon>
        <taxon>Herbiconiux</taxon>
    </lineage>
</organism>
<dbReference type="InterPro" id="IPR001387">
    <property type="entry name" value="Cro/C1-type_HTH"/>
</dbReference>
<name>A0ABT2HB91_9MICO</name>
<keyword evidence="3" id="KW-1185">Reference proteome</keyword>
<evidence type="ECO:0000313" key="2">
    <source>
        <dbReference type="EMBL" id="MCS5737220.1"/>
    </source>
</evidence>
<accession>A0ABT2HB91</accession>
<gene>
    <name evidence="2" type="ORF">N1032_26175</name>
</gene>
<proteinExistence type="predicted"/>
<sequence>MTENMKDRQERGRTSNFIPDGVEEKIRVLRKTGLSQLKVATIVGCSQMHISKLERGKYKLKGKLERDLSLGED</sequence>
<dbReference type="EMBL" id="JANLCJ010000514">
    <property type="protein sequence ID" value="MCS5737220.1"/>
    <property type="molecule type" value="Genomic_DNA"/>
</dbReference>
<dbReference type="Proteomes" id="UP001165586">
    <property type="component" value="Unassembled WGS sequence"/>
</dbReference>
<reference evidence="2" key="1">
    <citation type="submission" date="2022-08" db="EMBL/GenBank/DDBJ databases">
        <authorList>
            <person name="Deng Y."/>
            <person name="Han X.-F."/>
            <person name="Zhang Y.-Q."/>
        </authorList>
    </citation>
    <scope>NUCLEOTIDE SEQUENCE</scope>
    <source>
        <strain evidence="2">CPCC 203386</strain>
    </source>
</reference>
<dbReference type="Pfam" id="PF01381">
    <property type="entry name" value="HTH_3"/>
    <property type="match status" value="1"/>
</dbReference>
<feature type="domain" description="HTH cro/C1-type" evidence="1">
    <location>
        <begin position="30"/>
        <end position="60"/>
    </location>
</feature>
<dbReference type="Gene3D" id="1.10.260.40">
    <property type="entry name" value="lambda repressor-like DNA-binding domains"/>
    <property type="match status" value="1"/>
</dbReference>
<dbReference type="SUPFAM" id="SSF47413">
    <property type="entry name" value="lambda repressor-like DNA-binding domains"/>
    <property type="match status" value="1"/>
</dbReference>
<dbReference type="CDD" id="cd00093">
    <property type="entry name" value="HTH_XRE"/>
    <property type="match status" value="1"/>
</dbReference>